<dbReference type="AlphaFoldDB" id="A0A6B0UVV2"/>
<organism evidence="2">
    <name type="scientific">Ixodes ricinus</name>
    <name type="common">Common tick</name>
    <name type="synonym">Acarus ricinus</name>
    <dbReference type="NCBI Taxonomy" id="34613"/>
    <lineage>
        <taxon>Eukaryota</taxon>
        <taxon>Metazoa</taxon>
        <taxon>Ecdysozoa</taxon>
        <taxon>Arthropoda</taxon>
        <taxon>Chelicerata</taxon>
        <taxon>Arachnida</taxon>
        <taxon>Acari</taxon>
        <taxon>Parasitiformes</taxon>
        <taxon>Ixodida</taxon>
        <taxon>Ixodoidea</taxon>
        <taxon>Ixodidae</taxon>
        <taxon>Ixodinae</taxon>
        <taxon>Ixodes</taxon>
    </lineage>
</organism>
<protein>
    <submittedName>
        <fullName evidence="2">Putative secreted protein</fullName>
    </submittedName>
</protein>
<reference evidence="2" key="1">
    <citation type="submission" date="2019-12" db="EMBL/GenBank/DDBJ databases">
        <title>An insight into the sialome of adult female Ixodes ricinus ticks feeding for 6 days.</title>
        <authorList>
            <person name="Perner J."/>
            <person name="Ribeiro J.M.C."/>
        </authorList>
    </citation>
    <scope>NUCLEOTIDE SEQUENCE</scope>
    <source>
        <strain evidence="2">Semi-engorged</strain>
        <tissue evidence="2">Salivary glands</tissue>
    </source>
</reference>
<feature type="compositionally biased region" description="Polar residues" evidence="1">
    <location>
        <begin position="85"/>
        <end position="108"/>
    </location>
</feature>
<evidence type="ECO:0000256" key="1">
    <source>
        <dbReference type="SAM" id="MobiDB-lite"/>
    </source>
</evidence>
<evidence type="ECO:0000313" key="2">
    <source>
        <dbReference type="EMBL" id="MXU93805.1"/>
    </source>
</evidence>
<dbReference type="EMBL" id="GIFC01011722">
    <property type="protein sequence ID" value="MXU93805.1"/>
    <property type="molecule type" value="Transcribed_RNA"/>
</dbReference>
<accession>A0A6B0UVV2</accession>
<sequence length="152" mass="17130">MSRSLNLILSVARRARAAFFLSPFTMAFLFFGGDGTFFCRWRISFFSFAHSWHTSHFSVRTAHSFRYHTPPSFMADSVVFTSGNWSAGQPPQSRSLLTTPRRPSTSSRDPMLVTKSPGGTNLPFELTHTLRSFETMTARETDTTLFSETASL</sequence>
<feature type="region of interest" description="Disordered" evidence="1">
    <location>
        <begin position="85"/>
        <end position="111"/>
    </location>
</feature>
<name>A0A6B0UVV2_IXORI</name>
<proteinExistence type="predicted"/>